<dbReference type="Proteomes" id="UP000002051">
    <property type="component" value="Unassembled WGS sequence"/>
</dbReference>
<accession>G7I6V5</accession>
<dbReference type="EnsemblPlants" id="AES61250">
    <property type="protein sequence ID" value="AES61250"/>
    <property type="gene ID" value="MTR_1g080620"/>
</dbReference>
<evidence type="ECO:0000313" key="2">
    <source>
        <dbReference type="EnsemblPlants" id="AES61250"/>
    </source>
</evidence>
<sequence>MTEDSNNAISNSFLLDNDSSIPFSIDDMLKSREQIDISDIETLVRENSALANSYLARIDNFYCGIDCPCTLMLLHEISSHIHLDQILS</sequence>
<reference evidence="1 3" key="1">
    <citation type="journal article" date="2011" name="Nature">
        <title>The Medicago genome provides insight into the evolution of rhizobial symbioses.</title>
        <authorList>
            <person name="Young N.D."/>
            <person name="Debelle F."/>
            <person name="Oldroyd G.E."/>
            <person name="Geurts R."/>
            <person name="Cannon S.B."/>
            <person name="Udvardi M.K."/>
            <person name="Benedito V.A."/>
            <person name="Mayer K.F."/>
            <person name="Gouzy J."/>
            <person name="Schoof H."/>
            <person name="Van de Peer Y."/>
            <person name="Proost S."/>
            <person name="Cook D.R."/>
            <person name="Meyers B.C."/>
            <person name="Spannagl M."/>
            <person name="Cheung F."/>
            <person name="De Mita S."/>
            <person name="Krishnakumar V."/>
            <person name="Gundlach H."/>
            <person name="Zhou S."/>
            <person name="Mudge J."/>
            <person name="Bharti A.K."/>
            <person name="Murray J.D."/>
            <person name="Naoumkina M.A."/>
            <person name="Rosen B."/>
            <person name="Silverstein K.A."/>
            <person name="Tang H."/>
            <person name="Rombauts S."/>
            <person name="Zhao P.X."/>
            <person name="Zhou P."/>
            <person name="Barbe V."/>
            <person name="Bardou P."/>
            <person name="Bechner M."/>
            <person name="Bellec A."/>
            <person name="Berger A."/>
            <person name="Berges H."/>
            <person name="Bidwell S."/>
            <person name="Bisseling T."/>
            <person name="Choisne N."/>
            <person name="Couloux A."/>
            <person name="Denny R."/>
            <person name="Deshpande S."/>
            <person name="Dai X."/>
            <person name="Doyle J.J."/>
            <person name="Dudez A.M."/>
            <person name="Farmer A.D."/>
            <person name="Fouteau S."/>
            <person name="Franken C."/>
            <person name="Gibelin C."/>
            <person name="Gish J."/>
            <person name="Goldstein S."/>
            <person name="Gonzalez A.J."/>
            <person name="Green P.J."/>
            <person name="Hallab A."/>
            <person name="Hartog M."/>
            <person name="Hua A."/>
            <person name="Humphray S.J."/>
            <person name="Jeong D.H."/>
            <person name="Jing Y."/>
            <person name="Jocker A."/>
            <person name="Kenton S.M."/>
            <person name="Kim D.J."/>
            <person name="Klee K."/>
            <person name="Lai H."/>
            <person name="Lang C."/>
            <person name="Lin S."/>
            <person name="Macmil S.L."/>
            <person name="Magdelenat G."/>
            <person name="Matthews L."/>
            <person name="McCorrison J."/>
            <person name="Monaghan E.L."/>
            <person name="Mun J.H."/>
            <person name="Najar F.Z."/>
            <person name="Nicholson C."/>
            <person name="Noirot C."/>
            <person name="O'Bleness M."/>
            <person name="Paule C.R."/>
            <person name="Poulain J."/>
            <person name="Prion F."/>
            <person name="Qin B."/>
            <person name="Qu C."/>
            <person name="Retzel E.F."/>
            <person name="Riddle C."/>
            <person name="Sallet E."/>
            <person name="Samain S."/>
            <person name="Samson N."/>
            <person name="Sanders I."/>
            <person name="Saurat O."/>
            <person name="Scarpelli C."/>
            <person name="Schiex T."/>
            <person name="Segurens B."/>
            <person name="Severin A.J."/>
            <person name="Sherrier D.J."/>
            <person name="Shi R."/>
            <person name="Sims S."/>
            <person name="Singer S.R."/>
            <person name="Sinharoy S."/>
            <person name="Sterck L."/>
            <person name="Viollet A."/>
            <person name="Wang B.B."/>
            <person name="Wang K."/>
            <person name="Wang M."/>
            <person name="Wang X."/>
            <person name="Warfsmann J."/>
            <person name="Weissenbach J."/>
            <person name="White D.D."/>
            <person name="White J.D."/>
            <person name="Wiley G.B."/>
            <person name="Wincker P."/>
            <person name="Xing Y."/>
            <person name="Yang L."/>
            <person name="Yao Z."/>
            <person name="Ying F."/>
            <person name="Zhai J."/>
            <person name="Zhou L."/>
            <person name="Zuber A."/>
            <person name="Denarie J."/>
            <person name="Dixon R.A."/>
            <person name="May G.D."/>
            <person name="Schwartz D.C."/>
            <person name="Rogers J."/>
            <person name="Quetier F."/>
            <person name="Town C.D."/>
            <person name="Roe B.A."/>
        </authorList>
    </citation>
    <scope>NUCLEOTIDE SEQUENCE [LARGE SCALE GENOMIC DNA]</scope>
    <source>
        <strain evidence="1">A17</strain>
        <strain evidence="2 3">cv. Jemalong A17</strain>
    </source>
</reference>
<dbReference type="PaxDb" id="3880-AES61250"/>
<reference evidence="1 3" key="2">
    <citation type="journal article" date="2014" name="BMC Genomics">
        <title>An improved genome release (version Mt4.0) for the model legume Medicago truncatula.</title>
        <authorList>
            <person name="Tang H."/>
            <person name="Krishnakumar V."/>
            <person name="Bidwell S."/>
            <person name="Rosen B."/>
            <person name="Chan A."/>
            <person name="Zhou S."/>
            <person name="Gentzbittel L."/>
            <person name="Childs K.L."/>
            <person name="Yandell M."/>
            <person name="Gundlach H."/>
            <person name="Mayer K.F."/>
            <person name="Schwartz D.C."/>
            <person name="Town C.D."/>
        </authorList>
    </citation>
    <scope>GENOME REANNOTATION</scope>
    <source>
        <strain evidence="2 3">cv. Jemalong A17</strain>
    </source>
</reference>
<dbReference type="STRING" id="3880.G7I6V5"/>
<evidence type="ECO:0000313" key="1">
    <source>
        <dbReference type="EMBL" id="AES61250.1"/>
    </source>
</evidence>
<evidence type="ECO:0000313" key="3">
    <source>
        <dbReference type="Proteomes" id="UP000002051"/>
    </source>
</evidence>
<gene>
    <name evidence="1" type="ordered locus">MTR_1g080620</name>
</gene>
<proteinExistence type="predicted"/>
<reference evidence="2" key="3">
    <citation type="submission" date="2015-04" db="UniProtKB">
        <authorList>
            <consortium name="EnsemblPlants"/>
        </authorList>
    </citation>
    <scope>IDENTIFICATION</scope>
    <source>
        <strain evidence="2">cv. Jemalong A17</strain>
    </source>
</reference>
<name>G7I6V5_MEDTR</name>
<dbReference type="AlphaFoldDB" id="G7I6V5"/>
<dbReference type="eggNOG" id="KOG0160">
    <property type="taxonomic scope" value="Eukaryota"/>
</dbReference>
<dbReference type="HOGENOM" id="CLU_2472415_0_0_1"/>
<organism evidence="1 3">
    <name type="scientific">Medicago truncatula</name>
    <name type="common">Barrel medic</name>
    <name type="synonym">Medicago tribuloides</name>
    <dbReference type="NCBI Taxonomy" id="3880"/>
    <lineage>
        <taxon>Eukaryota</taxon>
        <taxon>Viridiplantae</taxon>
        <taxon>Streptophyta</taxon>
        <taxon>Embryophyta</taxon>
        <taxon>Tracheophyta</taxon>
        <taxon>Spermatophyta</taxon>
        <taxon>Magnoliopsida</taxon>
        <taxon>eudicotyledons</taxon>
        <taxon>Gunneridae</taxon>
        <taxon>Pentapetalae</taxon>
        <taxon>rosids</taxon>
        <taxon>fabids</taxon>
        <taxon>Fabales</taxon>
        <taxon>Fabaceae</taxon>
        <taxon>Papilionoideae</taxon>
        <taxon>50 kb inversion clade</taxon>
        <taxon>NPAAA clade</taxon>
        <taxon>Hologalegina</taxon>
        <taxon>IRL clade</taxon>
        <taxon>Trifolieae</taxon>
        <taxon>Medicago</taxon>
    </lineage>
</organism>
<dbReference type="EMBL" id="CM001217">
    <property type="protein sequence ID" value="AES61250.1"/>
    <property type="molecule type" value="Genomic_DNA"/>
</dbReference>
<keyword evidence="3" id="KW-1185">Reference proteome</keyword>
<protein>
    <submittedName>
        <fullName evidence="1">Myosin, putative</fullName>
    </submittedName>
</protein>